<accession>A0A6D2HVG8</accession>
<gene>
    <name evidence="2" type="ORF">MERR_LOCUS8190</name>
</gene>
<feature type="domain" description="DUF4283" evidence="1">
    <location>
        <begin position="39"/>
        <end position="121"/>
    </location>
</feature>
<name>A0A6D2HVG8_9BRAS</name>
<dbReference type="InterPro" id="IPR025558">
    <property type="entry name" value="DUF4283"/>
</dbReference>
<evidence type="ECO:0000313" key="2">
    <source>
        <dbReference type="EMBL" id="CAA7020955.1"/>
    </source>
</evidence>
<dbReference type="EMBL" id="CACVBM020000566">
    <property type="protein sequence ID" value="CAA7020955.1"/>
    <property type="molecule type" value="Genomic_DNA"/>
</dbReference>
<evidence type="ECO:0000259" key="1">
    <source>
        <dbReference type="Pfam" id="PF14111"/>
    </source>
</evidence>
<evidence type="ECO:0000313" key="3">
    <source>
        <dbReference type="Proteomes" id="UP000467841"/>
    </source>
</evidence>
<proteinExistence type="predicted"/>
<reference evidence="2" key="1">
    <citation type="submission" date="2020-01" db="EMBL/GenBank/DDBJ databases">
        <authorList>
            <person name="Mishra B."/>
        </authorList>
    </citation>
    <scope>NUCLEOTIDE SEQUENCE [LARGE SCALE GENOMIC DNA]</scope>
</reference>
<dbReference type="PANTHER" id="PTHR31286">
    <property type="entry name" value="GLYCINE-RICH CELL WALL STRUCTURAL PROTEIN 1.8-LIKE"/>
    <property type="match status" value="1"/>
</dbReference>
<organism evidence="2 3">
    <name type="scientific">Microthlaspi erraticum</name>
    <dbReference type="NCBI Taxonomy" id="1685480"/>
    <lineage>
        <taxon>Eukaryota</taxon>
        <taxon>Viridiplantae</taxon>
        <taxon>Streptophyta</taxon>
        <taxon>Embryophyta</taxon>
        <taxon>Tracheophyta</taxon>
        <taxon>Spermatophyta</taxon>
        <taxon>Magnoliopsida</taxon>
        <taxon>eudicotyledons</taxon>
        <taxon>Gunneridae</taxon>
        <taxon>Pentapetalae</taxon>
        <taxon>rosids</taxon>
        <taxon>malvids</taxon>
        <taxon>Brassicales</taxon>
        <taxon>Brassicaceae</taxon>
        <taxon>Coluteocarpeae</taxon>
        <taxon>Microthlaspi</taxon>
    </lineage>
</organism>
<protein>
    <recommendedName>
        <fullName evidence="1">DUF4283 domain-containing protein</fullName>
    </recommendedName>
</protein>
<dbReference type="PANTHER" id="PTHR31286:SF178">
    <property type="entry name" value="DUF4283 DOMAIN-CONTAINING PROTEIN"/>
    <property type="match status" value="1"/>
</dbReference>
<comment type="caution">
    <text evidence="2">The sequence shown here is derived from an EMBL/GenBank/DDBJ whole genome shotgun (WGS) entry which is preliminary data.</text>
</comment>
<dbReference type="Proteomes" id="UP000467841">
    <property type="component" value="Unassembled WGS sequence"/>
</dbReference>
<dbReference type="OrthoDB" id="1108329at2759"/>
<keyword evidence="3" id="KW-1185">Reference proteome</keyword>
<dbReference type="InterPro" id="IPR040256">
    <property type="entry name" value="At4g02000-like"/>
</dbReference>
<sequence length="194" mass="22598">MNQLVGAAHRNGSPHQTRRRLAVEDEIIRIPDCDINAVSEQFKLTLIGRTLHKEGRSIDALIKLLPKPKIWDVEGRAHGINLGNGRFQFDFDHEEDLNKVLDKRPWHFNRWSFALEKWEPFTREDFPTRCYSGSWSRESRCTYGMMIPSMRSEKSSEQLQRSMQKGQSFKSRSMLIDPCNSHGKLGFPTEIPPW</sequence>
<dbReference type="AlphaFoldDB" id="A0A6D2HVG8"/>
<dbReference type="Pfam" id="PF14111">
    <property type="entry name" value="DUF4283"/>
    <property type="match status" value="1"/>
</dbReference>